<keyword evidence="1" id="KW-1133">Transmembrane helix</keyword>
<dbReference type="Proteomes" id="UP000076842">
    <property type="component" value="Unassembled WGS sequence"/>
</dbReference>
<evidence type="ECO:0000313" key="3">
    <source>
        <dbReference type="Proteomes" id="UP000076842"/>
    </source>
</evidence>
<sequence length="285" mass="31406">MYRRRKRGVNILLSTASILLFALTTADIILQGNHIVIGLLYTPGDGKDLYFENVGNWAQVTQSSIALFTMLIGDGIMIYRVYMVWGKRWIVVAFNAFLWLGTIACSVRSVQLQAAYMQDQANLDILITEDHWTLAAIAFSLTSTTLATGMIAFQIWRIDRTSSKSKTTSLLPVIRIVVESGCLYLAFLCAYLVALVLESPALLFLNQIVSPITSIAFYSIIVRVGLSKYGGSSTTLRASESGPGSMAVHHEFSGHRSGNRLSVMKNGEMIGMKEMENSSSLQLDV</sequence>
<feature type="transmembrane region" description="Helical" evidence="1">
    <location>
        <begin position="203"/>
        <end position="226"/>
    </location>
</feature>
<dbReference type="STRING" id="1353952.A0A165G1X5"/>
<protein>
    <submittedName>
        <fullName evidence="2">Uncharacterized protein</fullName>
    </submittedName>
</protein>
<proteinExistence type="predicted"/>
<feature type="transmembrane region" description="Helical" evidence="1">
    <location>
        <begin position="176"/>
        <end position="197"/>
    </location>
</feature>
<keyword evidence="3" id="KW-1185">Reference proteome</keyword>
<keyword evidence="1" id="KW-0472">Membrane</keyword>
<dbReference type="OrthoDB" id="3354175at2759"/>
<name>A0A165G1X5_9BASI</name>
<evidence type="ECO:0000256" key="1">
    <source>
        <dbReference type="SAM" id="Phobius"/>
    </source>
</evidence>
<accession>A0A165G1X5</accession>
<organism evidence="2 3">
    <name type="scientific">Calocera cornea HHB12733</name>
    <dbReference type="NCBI Taxonomy" id="1353952"/>
    <lineage>
        <taxon>Eukaryota</taxon>
        <taxon>Fungi</taxon>
        <taxon>Dikarya</taxon>
        <taxon>Basidiomycota</taxon>
        <taxon>Agaricomycotina</taxon>
        <taxon>Dacrymycetes</taxon>
        <taxon>Dacrymycetales</taxon>
        <taxon>Dacrymycetaceae</taxon>
        <taxon>Calocera</taxon>
    </lineage>
</organism>
<feature type="transmembrane region" description="Helical" evidence="1">
    <location>
        <begin position="65"/>
        <end position="82"/>
    </location>
</feature>
<feature type="transmembrane region" description="Helical" evidence="1">
    <location>
        <begin position="89"/>
        <end position="111"/>
    </location>
</feature>
<keyword evidence="1" id="KW-0812">Transmembrane</keyword>
<dbReference type="InParanoid" id="A0A165G1X5"/>
<dbReference type="EMBL" id="KV423963">
    <property type="protein sequence ID" value="KZT57499.1"/>
    <property type="molecule type" value="Genomic_DNA"/>
</dbReference>
<evidence type="ECO:0000313" key="2">
    <source>
        <dbReference type="EMBL" id="KZT57499.1"/>
    </source>
</evidence>
<reference evidence="2 3" key="1">
    <citation type="journal article" date="2016" name="Mol. Biol. Evol.">
        <title>Comparative Genomics of Early-Diverging Mushroom-Forming Fungi Provides Insights into the Origins of Lignocellulose Decay Capabilities.</title>
        <authorList>
            <person name="Nagy L.G."/>
            <person name="Riley R."/>
            <person name="Tritt A."/>
            <person name="Adam C."/>
            <person name="Daum C."/>
            <person name="Floudas D."/>
            <person name="Sun H."/>
            <person name="Yadav J.S."/>
            <person name="Pangilinan J."/>
            <person name="Larsson K.H."/>
            <person name="Matsuura K."/>
            <person name="Barry K."/>
            <person name="Labutti K."/>
            <person name="Kuo R."/>
            <person name="Ohm R.A."/>
            <person name="Bhattacharya S.S."/>
            <person name="Shirouzu T."/>
            <person name="Yoshinaga Y."/>
            <person name="Martin F.M."/>
            <person name="Grigoriev I.V."/>
            <person name="Hibbett D.S."/>
        </authorList>
    </citation>
    <scope>NUCLEOTIDE SEQUENCE [LARGE SCALE GENOMIC DNA]</scope>
    <source>
        <strain evidence="2 3">HHB12733</strain>
    </source>
</reference>
<gene>
    <name evidence="2" type="ORF">CALCODRAFT_483170</name>
</gene>
<feature type="transmembrane region" description="Helical" evidence="1">
    <location>
        <begin position="131"/>
        <end position="156"/>
    </location>
</feature>
<dbReference type="AlphaFoldDB" id="A0A165G1X5"/>